<dbReference type="Proteomes" id="UP001187531">
    <property type="component" value="Unassembled WGS sequence"/>
</dbReference>
<evidence type="ECO:0000256" key="1">
    <source>
        <dbReference type="SAM" id="SignalP"/>
    </source>
</evidence>
<dbReference type="AlphaFoldDB" id="A0AA88LHE5"/>
<protein>
    <submittedName>
        <fullName evidence="2">Uncharacterized protein</fullName>
    </submittedName>
</protein>
<sequence>MANLLRSAFLFLAQRYVLQLLTDECRLKLDYDIFDHPGTPITAILCWLIDLFPLKLNVRHDLFVHTGQLEVVSPFSLKESGVTCPFRYLKVKLGLDTFAFKSPTMAKFS</sequence>
<feature type="chain" id="PRO_5041688374" evidence="1">
    <location>
        <begin position="20"/>
        <end position="109"/>
    </location>
</feature>
<evidence type="ECO:0000313" key="3">
    <source>
        <dbReference type="Proteomes" id="UP001187531"/>
    </source>
</evidence>
<keyword evidence="1" id="KW-0732">Signal</keyword>
<name>A0AA88LHE5_ARTSF</name>
<comment type="caution">
    <text evidence="2">The sequence shown here is derived from an EMBL/GenBank/DDBJ whole genome shotgun (WGS) entry which is preliminary data.</text>
</comment>
<feature type="signal peptide" evidence="1">
    <location>
        <begin position="1"/>
        <end position="19"/>
    </location>
</feature>
<evidence type="ECO:0000313" key="2">
    <source>
        <dbReference type="EMBL" id="KAK2721785.1"/>
    </source>
</evidence>
<dbReference type="EMBL" id="JAVRJZ010000006">
    <property type="protein sequence ID" value="KAK2721785.1"/>
    <property type="molecule type" value="Genomic_DNA"/>
</dbReference>
<gene>
    <name evidence="2" type="ORF">QYM36_003931</name>
</gene>
<proteinExistence type="predicted"/>
<reference evidence="2" key="1">
    <citation type="submission" date="2023-07" db="EMBL/GenBank/DDBJ databases">
        <title>Chromosome-level genome assembly of Artemia franciscana.</title>
        <authorList>
            <person name="Jo E."/>
        </authorList>
    </citation>
    <scope>NUCLEOTIDE SEQUENCE</scope>
    <source>
        <tissue evidence="2">Whole body</tissue>
    </source>
</reference>
<accession>A0AA88LHE5</accession>
<keyword evidence="3" id="KW-1185">Reference proteome</keyword>
<organism evidence="2 3">
    <name type="scientific">Artemia franciscana</name>
    <name type="common">Brine shrimp</name>
    <name type="synonym">Artemia sanfranciscana</name>
    <dbReference type="NCBI Taxonomy" id="6661"/>
    <lineage>
        <taxon>Eukaryota</taxon>
        <taxon>Metazoa</taxon>
        <taxon>Ecdysozoa</taxon>
        <taxon>Arthropoda</taxon>
        <taxon>Crustacea</taxon>
        <taxon>Branchiopoda</taxon>
        <taxon>Anostraca</taxon>
        <taxon>Artemiidae</taxon>
        <taxon>Artemia</taxon>
    </lineage>
</organism>